<keyword evidence="4" id="KW-0963">Cytoplasm</keyword>
<gene>
    <name evidence="7" type="ORF">GCM10007938_42490</name>
</gene>
<dbReference type="EMBL" id="BSPW01000123">
    <property type="protein sequence ID" value="GLT20464.1"/>
    <property type="molecule type" value="Genomic_DNA"/>
</dbReference>
<reference evidence="8" key="1">
    <citation type="journal article" date="2019" name="Int. J. Syst. Evol. Microbiol.">
        <title>The Global Catalogue of Microorganisms (GCM) 10K type strain sequencing project: providing services to taxonomists for standard genome sequencing and annotation.</title>
        <authorList>
            <consortium name="The Broad Institute Genomics Platform"/>
            <consortium name="The Broad Institute Genome Sequencing Center for Infectious Disease"/>
            <person name="Wu L."/>
            <person name="Ma J."/>
        </authorList>
    </citation>
    <scope>NUCLEOTIDE SEQUENCE [LARGE SCALE GENOMIC DNA]</scope>
    <source>
        <strain evidence="8">NBRC 108723</strain>
    </source>
</reference>
<evidence type="ECO:0000256" key="3">
    <source>
        <dbReference type="ARBA" id="ARBA00020541"/>
    </source>
</evidence>
<organism evidence="7 8">
    <name type="scientific">Vibrio zhanjiangensis</name>
    <dbReference type="NCBI Taxonomy" id="1046128"/>
    <lineage>
        <taxon>Bacteria</taxon>
        <taxon>Pseudomonadati</taxon>
        <taxon>Pseudomonadota</taxon>
        <taxon>Gammaproteobacteria</taxon>
        <taxon>Vibrionales</taxon>
        <taxon>Vibrionaceae</taxon>
        <taxon>Vibrio</taxon>
    </lineage>
</organism>
<comment type="similarity">
    <text evidence="2">Belongs to the TraY family.</text>
</comment>
<evidence type="ECO:0000256" key="2">
    <source>
        <dbReference type="ARBA" id="ARBA00007183"/>
    </source>
</evidence>
<comment type="caution">
    <text evidence="7">The sequence shown here is derived from an EMBL/GenBank/DDBJ whole genome shotgun (WGS) entry which is preliminary data.</text>
</comment>
<dbReference type="RefSeq" id="WP_284194293.1">
    <property type="nucleotide sequence ID" value="NZ_BSPW01000123.1"/>
</dbReference>
<dbReference type="Proteomes" id="UP001157138">
    <property type="component" value="Unassembled WGS sequence"/>
</dbReference>
<sequence length="59" mass="6943">MDFKSKPEQFYKAVGVAFTISGQSNETLTQSAKRAQRRKKCEAKLRLEDHLKRFPDWKL</sequence>
<keyword evidence="6" id="KW-0238">DNA-binding</keyword>
<dbReference type="InterPro" id="IPR008876">
    <property type="entry name" value="TraY"/>
</dbReference>
<keyword evidence="8" id="KW-1185">Reference proteome</keyword>
<evidence type="ECO:0000256" key="4">
    <source>
        <dbReference type="ARBA" id="ARBA00022490"/>
    </source>
</evidence>
<dbReference type="Pfam" id="PF05509">
    <property type="entry name" value="TraY"/>
    <property type="match status" value="1"/>
</dbReference>
<evidence type="ECO:0000256" key="1">
    <source>
        <dbReference type="ARBA" id="ARBA00004496"/>
    </source>
</evidence>
<evidence type="ECO:0000256" key="5">
    <source>
        <dbReference type="ARBA" id="ARBA00022971"/>
    </source>
</evidence>
<protein>
    <recommendedName>
        <fullName evidence="3">Relaxosome protein TraY</fullName>
    </recommendedName>
</protein>
<evidence type="ECO:0000256" key="6">
    <source>
        <dbReference type="ARBA" id="ARBA00023125"/>
    </source>
</evidence>
<comment type="subcellular location">
    <subcellularLocation>
        <location evidence="1">Cytoplasm</location>
    </subcellularLocation>
</comment>
<evidence type="ECO:0000313" key="8">
    <source>
        <dbReference type="Proteomes" id="UP001157138"/>
    </source>
</evidence>
<evidence type="ECO:0000313" key="7">
    <source>
        <dbReference type="EMBL" id="GLT20464.1"/>
    </source>
</evidence>
<keyword evidence="5" id="KW-0184">Conjugation</keyword>
<proteinExistence type="inferred from homology"/>
<accession>A0ABQ6F665</accession>
<name>A0ABQ6F665_9VIBR</name>